<reference evidence="9 10" key="1">
    <citation type="journal article" date="2012" name="J. Bacteriol.">
        <title>Genome Sequence of the Halotolerant Bacterium Imtechella halotolerans K1T.</title>
        <authorList>
            <person name="Kumar S."/>
            <person name="Vikram S."/>
            <person name="Subramanian S."/>
            <person name="Raghava G.P."/>
            <person name="Pinnaka A.K."/>
        </authorList>
    </citation>
    <scope>NUCLEOTIDE SEQUENCE [LARGE SCALE GENOMIC DNA]</scope>
    <source>
        <strain evidence="9 10">K1</strain>
    </source>
</reference>
<dbReference type="Pfam" id="PF13715">
    <property type="entry name" value="CarbopepD_reg_2"/>
    <property type="match status" value="1"/>
</dbReference>
<keyword evidence="10" id="KW-1185">Reference proteome</keyword>
<keyword evidence="6 7" id="KW-0998">Cell outer membrane</keyword>
<dbReference type="GO" id="GO:0009279">
    <property type="term" value="C:cell outer membrane"/>
    <property type="evidence" value="ECO:0007669"/>
    <property type="project" value="UniProtKB-SubCell"/>
</dbReference>
<dbReference type="OrthoDB" id="9768177at2"/>
<dbReference type="SUPFAM" id="SSF56935">
    <property type="entry name" value="Porins"/>
    <property type="match status" value="1"/>
</dbReference>
<dbReference type="PATRIC" id="fig|946077.3.peg.2508"/>
<evidence type="ECO:0000256" key="2">
    <source>
        <dbReference type="ARBA" id="ARBA00022448"/>
    </source>
</evidence>
<dbReference type="Gene3D" id="2.170.130.10">
    <property type="entry name" value="TonB-dependent receptor, plug domain"/>
    <property type="match status" value="1"/>
</dbReference>
<dbReference type="Gene3D" id="2.60.40.1120">
    <property type="entry name" value="Carboxypeptidase-like, regulatory domain"/>
    <property type="match status" value="1"/>
</dbReference>
<dbReference type="InterPro" id="IPR023997">
    <property type="entry name" value="TonB-dep_OMP_SusC/RagA_CS"/>
</dbReference>
<gene>
    <name evidence="9" type="ORF">W5A_12416</name>
</gene>
<evidence type="ECO:0000256" key="7">
    <source>
        <dbReference type="PROSITE-ProRule" id="PRU01360"/>
    </source>
</evidence>
<dbReference type="eggNOG" id="COG1629">
    <property type="taxonomic scope" value="Bacteria"/>
</dbReference>
<comment type="caution">
    <text evidence="9">The sequence shown here is derived from an EMBL/GenBank/DDBJ whole genome shotgun (WGS) entry which is preliminary data.</text>
</comment>
<dbReference type="InterPro" id="IPR008969">
    <property type="entry name" value="CarboxyPept-like_regulatory"/>
</dbReference>
<keyword evidence="3 7" id="KW-1134">Transmembrane beta strand</keyword>
<evidence type="ECO:0000256" key="3">
    <source>
        <dbReference type="ARBA" id="ARBA00022452"/>
    </source>
</evidence>
<dbReference type="EMBL" id="AJJU01000037">
    <property type="protein sequence ID" value="EID72309.1"/>
    <property type="molecule type" value="Genomic_DNA"/>
</dbReference>
<dbReference type="STRING" id="946077.W5A_12416"/>
<keyword evidence="5 7" id="KW-0472">Membrane</keyword>
<comment type="similarity">
    <text evidence="7">Belongs to the TonB-dependent receptor family.</text>
</comment>
<evidence type="ECO:0000256" key="5">
    <source>
        <dbReference type="ARBA" id="ARBA00023136"/>
    </source>
</evidence>
<accession>I0W7E3</accession>
<evidence type="ECO:0000313" key="9">
    <source>
        <dbReference type="EMBL" id="EID72309.1"/>
    </source>
</evidence>
<feature type="domain" description="TonB-dependent receptor plug" evidence="8">
    <location>
        <begin position="222"/>
        <end position="345"/>
    </location>
</feature>
<keyword evidence="4 7" id="KW-0812">Transmembrane</keyword>
<dbReference type="SUPFAM" id="SSF49464">
    <property type="entry name" value="Carboxypeptidase regulatory domain-like"/>
    <property type="match status" value="1"/>
</dbReference>
<keyword evidence="9" id="KW-0675">Receptor</keyword>
<evidence type="ECO:0000256" key="4">
    <source>
        <dbReference type="ARBA" id="ARBA00022692"/>
    </source>
</evidence>
<organism evidence="9 10">
    <name type="scientific">Imtechella halotolerans K1</name>
    <dbReference type="NCBI Taxonomy" id="946077"/>
    <lineage>
        <taxon>Bacteria</taxon>
        <taxon>Pseudomonadati</taxon>
        <taxon>Bacteroidota</taxon>
        <taxon>Flavobacteriia</taxon>
        <taxon>Flavobacteriales</taxon>
        <taxon>Flavobacteriaceae</taxon>
        <taxon>Imtechella</taxon>
    </lineage>
</organism>
<evidence type="ECO:0000259" key="8">
    <source>
        <dbReference type="Pfam" id="PF07715"/>
    </source>
</evidence>
<dbReference type="NCBIfam" id="TIGR04056">
    <property type="entry name" value="OMP_RagA_SusC"/>
    <property type="match status" value="1"/>
</dbReference>
<dbReference type="AlphaFoldDB" id="I0W7E3"/>
<dbReference type="Pfam" id="PF07715">
    <property type="entry name" value="Plug"/>
    <property type="match status" value="1"/>
</dbReference>
<sequence>MKKLFKKRSSAPPLFKFDLKMRFTLLLSLATLLGTYANSSYSQHTKMSIHLEKATVGQVIEYIESQSEYRFVYHVGSIDLSRNVSINMRNRTVSFLLEKLFKDSEIEYRIHDTQIVLKSSKTEKTTDRYQHRISGKVTDSFGTPLVGVTIQLVGKNKGTATDIDGFYQLDVDDPFALISVSSLGFISQETSINNRFTIDFVLQESVSQLGEVVLIGYGSQKREEVTGAVESVKQKELAQLSTGIAGFDRALGGLAKGVQVSQNSGRPGAPIRINIRGLTSPLSGSLNQPLFVIDGVAFNIDALTNSADAATNPLLALNPADIESIDILKDAAATAIYGSRGANGVVLVSTKKGKKNQKPTLQFSYNTTFSSPINTIETLNSTQFKSFYDQLLRNSVEGLNNGRVPFYFDYDLMNMGQIDIDWNTFEYTYNGLLPEAFGDADVNWNKEVYKQMALSQQANFSYFGGNENTNYSFSLGAMDQEGMTPNEGFKQYNIRISMDTELSKSIKVGSSLNFGHTDSQYGDSSSLTFVGFNEAFINARPDFPVRDENGQLTSLPDYQYGFPTFEPNPLVKMQNKGRGLSYNFIGNSYIEITPIERLKLRSSFSTAIFNSSNSLFIPGKTMTDFGVPNDSYLDESDGRSTNLTSSLTADYTFNWADHKFSLLAGTSWERSRMANKYHFYVGFPDDEILVNSGSSERISSYGNNRSESGINSLFSRLGYNYQNKYMATLSFRSDKSSKFGPGNRRGYFPSLSVSWNAAEESFLKESKSINSLKLRASIGKVGSVNITNFAFLQFFNSTSSDIYAGNKGVIASNTLPNKHIQWEDTQEINFGIDFAMLNSRLFGNVDVYRRITTGALAPTPIPLELGPSNYISNLMDISNKGIEVSLGGTVVKSSNFKWDINANWALNRNILEKLNGANINQYNLDYYIEGKPVGTIKGYQVEKIIQTQEEADALNAASPTGVYSAASLGPGDYLFNDLNGDGRITIDDRTIIGSIEPDYFGGFSQTLTYKNIELSTYFQYSIGAESVWNAPLMGSYNSLGLNKTTHYGLNTWTPENPDAHYAIALYSDPSQNGRLSDRYVFESSYLRLKNIQLRYQLSKDLLKKYGLQAVSFSLNASNLITWTRWPGLDPEIYSERGTITDRARNEDPYPLAKTISLGLQVQF</sequence>
<evidence type="ECO:0000256" key="1">
    <source>
        <dbReference type="ARBA" id="ARBA00004571"/>
    </source>
</evidence>
<dbReference type="InterPro" id="IPR036942">
    <property type="entry name" value="Beta-barrel_TonB_sf"/>
</dbReference>
<evidence type="ECO:0000256" key="6">
    <source>
        <dbReference type="ARBA" id="ARBA00023237"/>
    </source>
</evidence>
<dbReference type="InterPro" id="IPR012910">
    <property type="entry name" value="Plug_dom"/>
</dbReference>
<dbReference type="Gene3D" id="2.40.170.20">
    <property type="entry name" value="TonB-dependent receptor, beta-barrel domain"/>
    <property type="match status" value="1"/>
</dbReference>
<dbReference type="Proteomes" id="UP000005938">
    <property type="component" value="Unassembled WGS sequence"/>
</dbReference>
<dbReference type="PROSITE" id="PS52016">
    <property type="entry name" value="TONB_DEPENDENT_REC_3"/>
    <property type="match status" value="1"/>
</dbReference>
<keyword evidence="2 7" id="KW-0813">Transport</keyword>
<comment type="subcellular location">
    <subcellularLocation>
        <location evidence="1 7">Cell outer membrane</location>
        <topology evidence="1 7">Multi-pass membrane protein</topology>
    </subcellularLocation>
</comment>
<dbReference type="InterPro" id="IPR039426">
    <property type="entry name" value="TonB-dep_rcpt-like"/>
</dbReference>
<dbReference type="NCBIfam" id="TIGR04057">
    <property type="entry name" value="SusC_RagA_signa"/>
    <property type="match status" value="1"/>
</dbReference>
<dbReference type="InterPro" id="IPR023996">
    <property type="entry name" value="TonB-dep_OMP_SusC/RagA"/>
</dbReference>
<evidence type="ECO:0000313" key="10">
    <source>
        <dbReference type="Proteomes" id="UP000005938"/>
    </source>
</evidence>
<protein>
    <submittedName>
        <fullName evidence="9">TonB-dependent receptor plug</fullName>
    </submittedName>
</protein>
<name>I0W7E3_9FLAO</name>
<dbReference type="InterPro" id="IPR037066">
    <property type="entry name" value="Plug_dom_sf"/>
</dbReference>
<proteinExistence type="inferred from homology"/>